<organism evidence="3 4">
    <name type="scientific">Novosphingobium mathurense</name>
    <dbReference type="NCBI Taxonomy" id="428990"/>
    <lineage>
        <taxon>Bacteria</taxon>
        <taxon>Pseudomonadati</taxon>
        <taxon>Pseudomonadota</taxon>
        <taxon>Alphaproteobacteria</taxon>
        <taxon>Sphingomonadales</taxon>
        <taxon>Sphingomonadaceae</taxon>
        <taxon>Novosphingobium</taxon>
    </lineage>
</organism>
<dbReference type="Proteomes" id="UP000190989">
    <property type="component" value="Unassembled WGS sequence"/>
</dbReference>
<dbReference type="Pfam" id="PF13424">
    <property type="entry name" value="TPR_12"/>
    <property type="match status" value="1"/>
</dbReference>
<evidence type="ECO:0000313" key="4">
    <source>
        <dbReference type="Proteomes" id="UP000190989"/>
    </source>
</evidence>
<sequence>MNQWKALVPGICMAMAVGTAAGPASARAESVSPGHLTEVSQLVVAPDVMDKQRTSAGFGFIRSGKPKKAIAEFDAVISAADRRHLGDPRPRFCARNERDASRITTATSASGASPVLIDSAVCDAHFGKGYALIDMGRGDLAEAELRRATELAPFDAHYANEYAELYKSRRDWKASLELFLHAWDVADKNPTGPDADLAARALRGIGYNQMMLGNLDAAENSFRQSLEFEPGNKAASIELGHIARKKAIGS</sequence>
<feature type="chain" id="PRO_5012120537" evidence="2">
    <location>
        <begin position="22"/>
        <end position="250"/>
    </location>
</feature>
<proteinExistence type="predicted"/>
<keyword evidence="1" id="KW-0802">TPR repeat</keyword>
<keyword evidence="4" id="KW-1185">Reference proteome</keyword>
<evidence type="ECO:0000313" key="3">
    <source>
        <dbReference type="EMBL" id="SLJ87232.1"/>
    </source>
</evidence>
<dbReference type="STRING" id="428990.SAMN06295987_101513"/>
<gene>
    <name evidence="3" type="ORF">SAMN06295987_101513</name>
</gene>
<feature type="repeat" description="TPR" evidence="1">
    <location>
        <begin position="199"/>
        <end position="232"/>
    </location>
</feature>
<keyword evidence="2" id="KW-0732">Signal</keyword>
<evidence type="ECO:0000256" key="2">
    <source>
        <dbReference type="SAM" id="SignalP"/>
    </source>
</evidence>
<dbReference type="EMBL" id="FVZE01000001">
    <property type="protein sequence ID" value="SLJ87232.1"/>
    <property type="molecule type" value="Genomic_DNA"/>
</dbReference>
<name>A0A1U6GUK9_9SPHN</name>
<dbReference type="Gene3D" id="1.25.40.10">
    <property type="entry name" value="Tetratricopeptide repeat domain"/>
    <property type="match status" value="1"/>
</dbReference>
<dbReference type="PROSITE" id="PS50005">
    <property type="entry name" value="TPR"/>
    <property type="match status" value="1"/>
</dbReference>
<protein>
    <submittedName>
        <fullName evidence="3">Tetratricopeptide repeat-containing protein</fullName>
    </submittedName>
</protein>
<dbReference type="SUPFAM" id="SSF48452">
    <property type="entry name" value="TPR-like"/>
    <property type="match status" value="1"/>
</dbReference>
<dbReference type="InterPro" id="IPR011990">
    <property type="entry name" value="TPR-like_helical_dom_sf"/>
</dbReference>
<feature type="signal peptide" evidence="2">
    <location>
        <begin position="1"/>
        <end position="21"/>
    </location>
</feature>
<evidence type="ECO:0000256" key="1">
    <source>
        <dbReference type="PROSITE-ProRule" id="PRU00339"/>
    </source>
</evidence>
<accession>A0A1U6GUK9</accession>
<dbReference type="SMART" id="SM00028">
    <property type="entry name" value="TPR"/>
    <property type="match status" value="2"/>
</dbReference>
<dbReference type="Pfam" id="PF13181">
    <property type="entry name" value="TPR_8"/>
    <property type="match status" value="1"/>
</dbReference>
<reference evidence="4" key="1">
    <citation type="submission" date="2017-02" db="EMBL/GenBank/DDBJ databases">
        <authorList>
            <person name="Varghese N."/>
            <person name="Submissions S."/>
        </authorList>
    </citation>
    <scope>NUCLEOTIDE SEQUENCE [LARGE SCALE GENOMIC DNA]</scope>
    <source>
        <strain evidence="4">SM117</strain>
    </source>
</reference>
<dbReference type="AlphaFoldDB" id="A0A1U6GUK9"/>
<dbReference type="InterPro" id="IPR019734">
    <property type="entry name" value="TPR_rpt"/>
</dbReference>